<accession>A0A176VXG0</accession>
<dbReference type="PROSITE" id="PS50878">
    <property type="entry name" value="RT_POL"/>
    <property type="match status" value="1"/>
</dbReference>
<evidence type="ECO:0000313" key="4">
    <source>
        <dbReference type="Proteomes" id="UP000077202"/>
    </source>
</evidence>
<name>A0A176VXG0_MARPO</name>
<evidence type="ECO:0000259" key="2">
    <source>
        <dbReference type="PROSITE" id="PS50878"/>
    </source>
</evidence>
<protein>
    <recommendedName>
        <fullName evidence="2">Reverse transcriptase domain-containing protein</fullName>
    </recommendedName>
</protein>
<dbReference type="EMBL" id="LVLJ01002432">
    <property type="protein sequence ID" value="OAE25031.1"/>
    <property type="molecule type" value="Genomic_DNA"/>
</dbReference>
<dbReference type="PANTHER" id="PTHR31635">
    <property type="entry name" value="REVERSE TRANSCRIPTASE DOMAIN-CONTAINING PROTEIN-RELATED"/>
    <property type="match status" value="1"/>
</dbReference>
<feature type="signal peptide" evidence="1">
    <location>
        <begin position="1"/>
        <end position="16"/>
    </location>
</feature>
<feature type="chain" id="PRO_5008052106" description="Reverse transcriptase domain-containing protein" evidence="1">
    <location>
        <begin position="17"/>
        <end position="147"/>
    </location>
</feature>
<sequence>MRHCGLGEGFIALVQGLTLGASTAVHVNGAKTFRFPVGRGVRQGCPLAPLLFVLATQPLMTEMQYNYRIGKLKGFKVGESVFLDYSLFADDMGVFIEDSLSSFMELRAALAKYEASSGARLNLAKSSILLLGMDRPPDWFGRTGKNR</sequence>
<dbReference type="Proteomes" id="UP000077202">
    <property type="component" value="Unassembled WGS sequence"/>
</dbReference>
<reference evidence="3" key="1">
    <citation type="submission" date="2016-03" db="EMBL/GenBank/DDBJ databases">
        <title>Mechanisms controlling the formation of the plant cell surface in tip-growing cells are functionally conserved among land plants.</title>
        <authorList>
            <person name="Honkanen S."/>
            <person name="Jones V.A."/>
            <person name="Morieri G."/>
            <person name="Champion C."/>
            <person name="Hetherington A.J."/>
            <person name="Kelly S."/>
            <person name="Saint-Marcoux D."/>
            <person name="Proust H."/>
            <person name="Prescott H."/>
            <person name="Dolan L."/>
        </authorList>
    </citation>
    <scope>NUCLEOTIDE SEQUENCE [LARGE SCALE GENOMIC DNA]</scope>
    <source>
        <tissue evidence="3">Whole gametophyte</tissue>
    </source>
</reference>
<evidence type="ECO:0000256" key="1">
    <source>
        <dbReference type="SAM" id="SignalP"/>
    </source>
</evidence>
<dbReference type="InterPro" id="IPR000477">
    <property type="entry name" value="RT_dom"/>
</dbReference>
<gene>
    <name evidence="3" type="ORF">AXG93_573s1000</name>
</gene>
<proteinExistence type="predicted"/>
<dbReference type="PANTHER" id="PTHR31635:SF196">
    <property type="entry name" value="REVERSE TRANSCRIPTASE DOMAIN-CONTAINING PROTEIN-RELATED"/>
    <property type="match status" value="1"/>
</dbReference>
<dbReference type="AlphaFoldDB" id="A0A176VXG0"/>
<comment type="caution">
    <text evidence="3">The sequence shown here is derived from an EMBL/GenBank/DDBJ whole genome shotgun (WGS) entry which is preliminary data.</text>
</comment>
<dbReference type="Pfam" id="PF00078">
    <property type="entry name" value="RVT_1"/>
    <property type="match status" value="1"/>
</dbReference>
<evidence type="ECO:0000313" key="3">
    <source>
        <dbReference type="EMBL" id="OAE25031.1"/>
    </source>
</evidence>
<organism evidence="3 4">
    <name type="scientific">Marchantia polymorpha subsp. ruderalis</name>
    <dbReference type="NCBI Taxonomy" id="1480154"/>
    <lineage>
        <taxon>Eukaryota</taxon>
        <taxon>Viridiplantae</taxon>
        <taxon>Streptophyta</taxon>
        <taxon>Embryophyta</taxon>
        <taxon>Marchantiophyta</taxon>
        <taxon>Marchantiopsida</taxon>
        <taxon>Marchantiidae</taxon>
        <taxon>Marchantiales</taxon>
        <taxon>Marchantiaceae</taxon>
        <taxon>Marchantia</taxon>
    </lineage>
</organism>
<feature type="domain" description="Reverse transcriptase" evidence="2">
    <location>
        <begin position="1"/>
        <end position="144"/>
    </location>
</feature>
<keyword evidence="1" id="KW-0732">Signal</keyword>
<keyword evidence="4" id="KW-1185">Reference proteome</keyword>